<evidence type="ECO:0000256" key="2">
    <source>
        <dbReference type="ARBA" id="ARBA00022898"/>
    </source>
</evidence>
<dbReference type="GO" id="GO:0018826">
    <property type="term" value="F:methionine gamma-lyase activity"/>
    <property type="evidence" value="ECO:0007669"/>
    <property type="project" value="UniProtKB-EC"/>
</dbReference>
<dbReference type="EMBL" id="JAHLQF010000003">
    <property type="protein sequence ID" value="MBU5485667.1"/>
    <property type="molecule type" value="Genomic_DNA"/>
</dbReference>
<dbReference type="EC" id="4.4.1.11" evidence="5"/>
<proteinExistence type="inferred from homology"/>
<evidence type="ECO:0000256" key="4">
    <source>
        <dbReference type="RuleBase" id="RU362118"/>
    </source>
</evidence>
<accession>A0ABS6EKL7</accession>
<comment type="similarity">
    <text evidence="4">Belongs to the trans-sulfuration enzymes family.</text>
</comment>
<gene>
    <name evidence="5" type="primary">megL</name>
    <name evidence="5" type="ORF">KQI86_15210</name>
</gene>
<dbReference type="Proteomes" id="UP000726170">
    <property type="component" value="Unassembled WGS sequence"/>
</dbReference>
<comment type="cofactor">
    <cofactor evidence="1 4">
        <name>pyridoxal 5'-phosphate</name>
        <dbReference type="ChEBI" id="CHEBI:597326"/>
    </cofactor>
</comment>
<evidence type="ECO:0000256" key="3">
    <source>
        <dbReference type="ARBA" id="ARBA00023239"/>
    </source>
</evidence>
<keyword evidence="6" id="KW-1185">Reference proteome</keyword>
<dbReference type="InterPro" id="IPR000277">
    <property type="entry name" value="Cys/Met-Metab_PyrdxlP-dep_enz"/>
</dbReference>
<dbReference type="PIRSF" id="PIRSF001434">
    <property type="entry name" value="CGS"/>
    <property type="match status" value="1"/>
</dbReference>
<comment type="caution">
    <text evidence="5">The sequence shown here is derived from an EMBL/GenBank/DDBJ whole genome shotgun (WGS) entry which is preliminary data.</text>
</comment>
<dbReference type="PANTHER" id="PTHR11808:SF80">
    <property type="entry name" value="CYSTATHIONINE GAMMA-LYASE"/>
    <property type="match status" value="1"/>
</dbReference>
<dbReference type="NCBIfam" id="NF004876">
    <property type="entry name" value="PRK06234.1"/>
    <property type="match status" value="1"/>
</dbReference>
<reference evidence="5 6" key="1">
    <citation type="submission" date="2021-06" db="EMBL/GenBank/DDBJ databases">
        <authorList>
            <person name="Sun Q."/>
            <person name="Li D."/>
        </authorList>
    </citation>
    <scope>NUCLEOTIDE SEQUENCE [LARGE SCALE GENOMIC DNA]</scope>
    <source>
        <strain evidence="5 6">MSJ-11</strain>
    </source>
</reference>
<organism evidence="5 6">
    <name type="scientific">Clostridium mobile</name>
    <dbReference type="NCBI Taxonomy" id="2841512"/>
    <lineage>
        <taxon>Bacteria</taxon>
        <taxon>Bacillati</taxon>
        <taxon>Bacillota</taxon>
        <taxon>Clostridia</taxon>
        <taxon>Eubacteriales</taxon>
        <taxon>Clostridiaceae</taxon>
        <taxon>Clostridium</taxon>
    </lineage>
</organism>
<name>A0ABS6EKL7_9CLOT</name>
<dbReference type="PANTHER" id="PTHR11808">
    <property type="entry name" value="TRANS-SULFURATION ENZYME FAMILY MEMBER"/>
    <property type="match status" value="1"/>
</dbReference>
<dbReference type="Pfam" id="PF01053">
    <property type="entry name" value="Cys_Met_Meta_PP"/>
    <property type="match status" value="1"/>
</dbReference>
<protein>
    <submittedName>
        <fullName evidence="5">Methionine gamma-lyase</fullName>
        <ecNumber evidence="5">4.4.1.11</ecNumber>
    </submittedName>
</protein>
<dbReference type="CDD" id="cd00614">
    <property type="entry name" value="CGS_like"/>
    <property type="match status" value="1"/>
</dbReference>
<keyword evidence="3 5" id="KW-0456">Lyase</keyword>
<evidence type="ECO:0000256" key="1">
    <source>
        <dbReference type="ARBA" id="ARBA00001933"/>
    </source>
</evidence>
<dbReference type="InterPro" id="IPR006237">
    <property type="entry name" value="L-Met_gamma_lys"/>
</dbReference>
<dbReference type="NCBIfam" id="TIGR01328">
    <property type="entry name" value="met_gam_lyase"/>
    <property type="match status" value="1"/>
</dbReference>
<keyword evidence="2 4" id="KW-0663">Pyridoxal phosphate</keyword>
<evidence type="ECO:0000313" key="6">
    <source>
        <dbReference type="Proteomes" id="UP000726170"/>
    </source>
</evidence>
<dbReference type="RefSeq" id="WP_216440195.1">
    <property type="nucleotide sequence ID" value="NZ_JAHLQF010000003.1"/>
</dbReference>
<sequence>MNKENMANMGFGTKAVHGGHKKDSQYGALGTPIYQTSTFIFESAQQGGRRFAGEECGHIYTRLGNPTTDQLEEKIAILEGGEAAVATASGMGAISSALWAALKAGDHVVADDTLYGCTYALLSHGLTRYGIEVTFVDTSNLEEVKNAMRPNTKVVYLETPANPNLKVTDINKVSQIAHEVEGCMVFVDNTFCTPYIQRPLELGADVVVHSVTKYLNGHGDVVAGFAVGKKEFIDQVRLFGVKDMTGAVLSPFDAFLVIRGMKTLEIRMERHCQNAMKVAEFLETHPAIEKVYYPGLESFEYYEIAKKQMALPGAMIAFELKGGLEEGRIVMNNVKLASLAVSLGDAETLIQHPASMTHSPYTKEERMAAGISDGLVRLSIGLETVEDIIEDLKTALDLVVK</sequence>
<evidence type="ECO:0000313" key="5">
    <source>
        <dbReference type="EMBL" id="MBU5485667.1"/>
    </source>
</evidence>